<dbReference type="NCBIfam" id="TIGR00010">
    <property type="entry name" value="YchF/TatD family DNA exonuclease"/>
    <property type="match status" value="1"/>
</dbReference>
<feature type="binding site" evidence="4">
    <location>
        <position position="204"/>
    </location>
    <ligand>
        <name>a divalent metal cation</name>
        <dbReference type="ChEBI" id="CHEBI:60240"/>
        <label>1</label>
    </ligand>
</feature>
<dbReference type="GO" id="GO:0004536">
    <property type="term" value="F:DNA nuclease activity"/>
    <property type="evidence" value="ECO:0007669"/>
    <property type="project" value="InterPro"/>
</dbReference>
<gene>
    <name evidence="5" type="ORF">D3874_10320</name>
</gene>
<name>A0A418WBR2_9PROT</name>
<organism evidence="5 6">
    <name type="scientific">Oleomonas cavernae</name>
    <dbReference type="NCBI Taxonomy" id="2320859"/>
    <lineage>
        <taxon>Bacteria</taxon>
        <taxon>Pseudomonadati</taxon>
        <taxon>Pseudomonadota</taxon>
        <taxon>Alphaproteobacteria</taxon>
        <taxon>Acetobacterales</taxon>
        <taxon>Acetobacteraceae</taxon>
        <taxon>Oleomonas</taxon>
    </lineage>
</organism>
<feature type="binding site" evidence="4">
    <location>
        <position position="128"/>
    </location>
    <ligand>
        <name>a divalent metal cation</name>
        <dbReference type="ChEBI" id="CHEBI:60240"/>
        <label>2</label>
    </ligand>
</feature>
<dbReference type="PROSITE" id="PS01090">
    <property type="entry name" value="TATD_2"/>
    <property type="match status" value="1"/>
</dbReference>
<dbReference type="InterPro" id="IPR032466">
    <property type="entry name" value="Metal_Hydrolase"/>
</dbReference>
<evidence type="ECO:0000256" key="3">
    <source>
        <dbReference type="ARBA" id="ARBA00022801"/>
    </source>
</evidence>
<dbReference type="OrthoDB" id="9810005at2"/>
<accession>A0A418WBR2</accession>
<evidence type="ECO:0000256" key="4">
    <source>
        <dbReference type="PIRSR" id="PIRSR005902-1"/>
    </source>
</evidence>
<feature type="binding site" evidence="4">
    <location>
        <position position="154"/>
    </location>
    <ligand>
        <name>a divalent metal cation</name>
        <dbReference type="ChEBI" id="CHEBI:60240"/>
        <label>2</label>
    </ligand>
</feature>
<dbReference type="InterPro" id="IPR001130">
    <property type="entry name" value="TatD-like"/>
</dbReference>
<dbReference type="PIRSF" id="PIRSF005902">
    <property type="entry name" value="DNase_TatD"/>
    <property type="match status" value="1"/>
</dbReference>
<dbReference type="InterPro" id="IPR018228">
    <property type="entry name" value="DNase_TatD-rel_CS"/>
</dbReference>
<reference evidence="5 6" key="1">
    <citation type="submission" date="2018-09" db="EMBL/GenBank/DDBJ databases">
        <authorList>
            <person name="Zhu H."/>
        </authorList>
    </citation>
    <scope>NUCLEOTIDE SEQUENCE [LARGE SCALE GENOMIC DNA]</scope>
    <source>
        <strain evidence="5 6">K1W22B-8</strain>
    </source>
</reference>
<dbReference type="PANTHER" id="PTHR46124">
    <property type="entry name" value="D-AMINOACYL-TRNA DEACYLASE"/>
    <property type="match status" value="1"/>
</dbReference>
<dbReference type="GO" id="GO:0005829">
    <property type="term" value="C:cytosol"/>
    <property type="evidence" value="ECO:0007669"/>
    <property type="project" value="TreeGrafter"/>
</dbReference>
<evidence type="ECO:0000313" key="5">
    <source>
        <dbReference type="EMBL" id="RJF87368.1"/>
    </source>
</evidence>
<evidence type="ECO:0000256" key="1">
    <source>
        <dbReference type="ARBA" id="ARBA00009275"/>
    </source>
</evidence>
<keyword evidence="3" id="KW-0378">Hydrolase</keyword>
<feature type="binding site" evidence="4">
    <location>
        <position position="6"/>
    </location>
    <ligand>
        <name>a divalent metal cation</name>
        <dbReference type="ChEBI" id="CHEBI:60240"/>
        <label>1</label>
    </ligand>
</feature>
<dbReference type="Gene3D" id="3.20.20.140">
    <property type="entry name" value="Metal-dependent hydrolases"/>
    <property type="match status" value="1"/>
</dbReference>
<feature type="binding site" evidence="4">
    <location>
        <position position="8"/>
    </location>
    <ligand>
        <name>a divalent metal cation</name>
        <dbReference type="ChEBI" id="CHEBI:60240"/>
        <label>1</label>
    </ligand>
</feature>
<dbReference type="GO" id="GO:0046872">
    <property type="term" value="F:metal ion binding"/>
    <property type="evidence" value="ECO:0007669"/>
    <property type="project" value="UniProtKB-KW"/>
</dbReference>
<evidence type="ECO:0000256" key="2">
    <source>
        <dbReference type="ARBA" id="ARBA00022723"/>
    </source>
</evidence>
<dbReference type="EMBL" id="QYUK01000011">
    <property type="protein sequence ID" value="RJF87368.1"/>
    <property type="molecule type" value="Genomic_DNA"/>
</dbReference>
<evidence type="ECO:0000313" key="6">
    <source>
        <dbReference type="Proteomes" id="UP000284605"/>
    </source>
</evidence>
<proteinExistence type="inferred from homology"/>
<feature type="binding site" evidence="4">
    <location>
        <position position="92"/>
    </location>
    <ligand>
        <name>a divalent metal cation</name>
        <dbReference type="ChEBI" id="CHEBI:60240"/>
        <label>1</label>
    </ligand>
</feature>
<keyword evidence="6" id="KW-1185">Reference proteome</keyword>
<dbReference type="SUPFAM" id="SSF51556">
    <property type="entry name" value="Metallo-dependent hydrolases"/>
    <property type="match status" value="1"/>
</dbReference>
<dbReference type="CDD" id="cd01310">
    <property type="entry name" value="TatD_DNAse"/>
    <property type="match status" value="1"/>
</dbReference>
<dbReference type="Proteomes" id="UP000284605">
    <property type="component" value="Unassembled WGS sequence"/>
</dbReference>
<dbReference type="FunFam" id="3.20.20.140:FF:000005">
    <property type="entry name" value="TatD family hydrolase"/>
    <property type="match status" value="1"/>
</dbReference>
<keyword evidence="2 4" id="KW-0479">Metal-binding</keyword>
<sequence length="263" mass="28483">MLIDSHCHLDFPNFADDIDAVMERARAAGVGAMLTIGTTLAKAPQVIGVAERFPNVWCSVGIHPHEAAAEADVQAQTLIEMSRHPKVIAIGETGLDYFYEHAPRAAQEVNFRAHIQAARVTGLPIIIHTRDADEDTEKILVEEMGKGAFPGLIHCFTSGPKLARTVLDLGLSISFSGIITFKTAAQLREIAATVPDDRILVETDSPYLAPIPHRGRRNEPAFVADTARVVAEVRGVGPAVLAQQTTENFRRLFTKADFSALAA</sequence>
<dbReference type="GO" id="GO:0016788">
    <property type="term" value="F:hydrolase activity, acting on ester bonds"/>
    <property type="evidence" value="ECO:0007669"/>
    <property type="project" value="InterPro"/>
</dbReference>
<protein>
    <submittedName>
        <fullName evidence="5">TatD family deoxyribonuclease</fullName>
    </submittedName>
</protein>
<dbReference type="InterPro" id="IPR015991">
    <property type="entry name" value="TatD/YcfH-like"/>
</dbReference>
<dbReference type="RefSeq" id="WP_119778011.1">
    <property type="nucleotide sequence ID" value="NZ_QYUK01000011.1"/>
</dbReference>
<dbReference type="Pfam" id="PF01026">
    <property type="entry name" value="TatD_DNase"/>
    <property type="match status" value="1"/>
</dbReference>
<comment type="similarity">
    <text evidence="1">Belongs to the metallo-dependent hydrolases superfamily. TatD-type hydrolase family.</text>
</comment>
<comment type="caution">
    <text evidence="5">The sequence shown here is derived from an EMBL/GenBank/DDBJ whole genome shotgun (WGS) entry which is preliminary data.</text>
</comment>
<dbReference type="PROSITE" id="PS01137">
    <property type="entry name" value="TATD_1"/>
    <property type="match status" value="1"/>
</dbReference>
<dbReference type="AlphaFoldDB" id="A0A418WBR2"/>
<dbReference type="PANTHER" id="PTHR46124:SF2">
    <property type="entry name" value="D-AMINOACYL-TRNA DEACYLASE"/>
    <property type="match status" value="1"/>
</dbReference>